<dbReference type="InterPro" id="IPR002759">
    <property type="entry name" value="Pop5/Rpp14/Rnp2-like"/>
</dbReference>
<proteinExistence type="predicted"/>
<dbReference type="GO" id="GO:0001682">
    <property type="term" value="P:tRNA 5'-leader removal"/>
    <property type="evidence" value="ECO:0007669"/>
    <property type="project" value="InterPro"/>
</dbReference>
<dbReference type="Gene3D" id="3.30.70.3250">
    <property type="entry name" value="Ribonuclease P, Pop5 subunit"/>
    <property type="match status" value="1"/>
</dbReference>
<dbReference type="InterPro" id="IPR038085">
    <property type="entry name" value="Rnp2-like_sf"/>
</dbReference>
<dbReference type="Pfam" id="PF01900">
    <property type="entry name" value="RNase_P_Rpp14"/>
    <property type="match status" value="1"/>
</dbReference>
<evidence type="ECO:0000256" key="1">
    <source>
        <dbReference type="ARBA" id="ARBA00022694"/>
    </source>
</evidence>
<organism evidence="2">
    <name type="scientific">marine sediment metagenome</name>
    <dbReference type="NCBI Taxonomy" id="412755"/>
    <lineage>
        <taxon>unclassified sequences</taxon>
        <taxon>metagenomes</taxon>
        <taxon>ecological metagenomes</taxon>
    </lineage>
</organism>
<dbReference type="GO" id="GO:0030677">
    <property type="term" value="C:ribonuclease P complex"/>
    <property type="evidence" value="ECO:0007669"/>
    <property type="project" value="InterPro"/>
</dbReference>
<dbReference type="EMBL" id="LAZR01015811">
    <property type="protein sequence ID" value="KKM07270.1"/>
    <property type="molecule type" value="Genomic_DNA"/>
</dbReference>
<evidence type="ECO:0000313" key="2">
    <source>
        <dbReference type="EMBL" id="KKM07270.1"/>
    </source>
</evidence>
<comment type="caution">
    <text evidence="2">The sequence shown here is derived from an EMBL/GenBank/DDBJ whole genome shotgun (WGS) entry which is preliminary data.</text>
</comment>
<name>A0A0F9H895_9ZZZZ</name>
<keyword evidence="1" id="KW-0819">tRNA processing</keyword>
<dbReference type="AlphaFoldDB" id="A0A0F9H895"/>
<reference evidence="2" key="1">
    <citation type="journal article" date="2015" name="Nature">
        <title>Complex archaea that bridge the gap between prokaryotes and eukaryotes.</title>
        <authorList>
            <person name="Spang A."/>
            <person name="Saw J.H."/>
            <person name="Jorgensen S.L."/>
            <person name="Zaremba-Niedzwiedzka K."/>
            <person name="Martijn J."/>
            <person name="Lind A.E."/>
            <person name="van Eijk R."/>
            <person name="Schleper C."/>
            <person name="Guy L."/>
            <person name="Ettema T.J."/>
        </authorList>
    </citation>
    <scope>NUCLEOTIDE SEQUENCE</scope>
</reference>
<dbReference type="SUPFAM" id="SSF160350">
    <property type="entry name" value="Rnp2-like"/>
    <property type="match status" value="1"/>
</dbReference>
<sequence>MKEANKIGLWLSELNWEEGYGIIRCSHQTKEIIISALALVKDINGLKVVLSPIKTSGTINSIKKKFAI</sequence>
<accession>A0A0F9H895</accession>
<protein>
    <submittedName>
        <fullName evidence="2">Uncharacterized protein</fullName>
    </submittedName>
</protein>
<gene>
    <name evidence="2" type="ORF">LCGC14_1735590</name>
</gene>